<feature type="compositionally biased region" description="Polar residues" evidence="1">
    <location>
        <begin position="52"/>
        <end position="81"/>
    </location>
</feature>
<name>A0AAD7FL79_9AGAR</name>
<evidence type="ECO:0000313" key="3">
    <source>
        <dbReference type="Proteomes" id="UP001221142"/>
    </source>
</evidence>
<dbReference type="AlphaFoldDB" id="A0AAD7FL79"/>
<gene>
    <name evidence="2" type="ORF">FB45DRAFT_916565</name>
</gene>
<evidence type="ECO:0000313" key="2">
    <source>
        <dbReference type="EMBL" id="KAJ7630789.1"/>
    </source>
</evidence>
<feature type="compositionally biased region" description="Polar residues" evidence="1">
    <location>
        <begin position="33"/>
        <end position="42"/>
    </location>
</feature>
<keyword evidence="3" id="KW-1185">Reference proteome</keyword>
<protein>
    <submittedName>
        <fullName evidence="2">Uncharacterized protein</fullName>
    </submittedName>
</protein>
<feature type="region of interest" description="Disordered" evidence="1">
    <location>
        <begin position="342"/>
        <end position="415"/>
    </location>
</feature>
<feature type="region of interest" description="Disordered" evidence="1">
    <location>
        <begin position="476"/>
        <end position="531"/>
    </location>
</feature>
<dbReference type="Proteomes" id="UP001221142">
    <property type="component" value="Unassembled WGS sequence"/>
</dbReference>
<reference evidence="2" key="1">
    <citation type="submission" date="2023-03" db="EMBL/GenBank/DDBJ databases">
        <title>Massive genome expansion in bonnet fungi (Mycena s.s.) driven by repeated elements and novel gene families across ecological guilds.</title>
        <authorList>
            <consortium name="Lawrence Berkeley National Laboratory"/>
            <person name="Harder C.B."/>
            <person name="Miyauchi S."/>
            <person name="Viragh M."/>
            <person name="Kuo A."/>
            <person name="Thoen E."/>
            <person name="Andreopoulos B."/>
            <person name="Lu D."/>
            <person name="Skrede I."/>
            <person name="Drula E."/>
            <person name="Henrissat B."/>
            <person name="Morin E."/>
            <person name="Kohler A."/>
            <person name="Barry K."/>
            <person name="LaButti K."/>
            <person name="Morin E."/>
            <person name="Salamov A."/>
            <person name="Lipzen A."/>
            <person name="Mereny Z."/>
            <person name="Hegedus B."/>
            <person name="Baldrian P."/>
            <person name="Stursova M."/>
            <person name="Weitz H."/>
            <person name="Taylor A."/>
            <person name="Grigoriev I.V."/>
            <person name="Nagy L.G."/>
            <person name="Martin F."/>
            <person name="Kauserud H."/>
        </authorList>
    </citation>
    <scope>NUCLEOTIDE SEQUENCE</scope>
    <source>
        <strain evidence="2">9284</strain>
    </source>
</reference>
<feature type="compositionally biased region" description="Acidic residues" evidence="1">
    <location>
        <begin position="376"/>
        <end position="402"/>
    </location>
</feature>
<feature type="region of interest" description="Disordered" evidence="1">
    <location>
        <begin position="1"/>
        <end position="81"/>
    </location>
</feature>
<feature type="compositionally biased region" description="Low complexity" evidence="1">
    <location>
        <begin position="477"/>
        <end position="487"/>
    </location>
</feature>
<feature type="compositionally biased region" description="Low complexity" evidence="1">
    <location>
        <begin position="169"/>
        <end position="196"/>
    </location>
</feature>
<evidence type="ECO:0000256" key="1">
    <source>
        <dbReference type="SAM" id="MobiDB-lite"/>
    </source>
</evidence>
<feature type="compositionally biased region" description="Pro residues" evidence="1">
    <location>
        <begin position="245"/>
        <end position="268"/>
    </location>
</feature>
<proteinExistence type="predicted"/>
<feature type="region of interest" description="Disordered" evidence="1">
    <location>
        <begin position="167"/>
        <end position="278"/>
    </location>
</feature>
<dbReference type="EMBL" id="JARKIF010000009">
    <property type="protein sequence ID" value="KAJ7630789.1"/>
    <property type="molecule type" value="Genomic_DNA"/>
</dbReference>
<organism evidence="2 3">
    <name type="scientific">Roridomyces roridus</name>
    <dbReference type="NCBI Taxonomy" id="1738132"/>
    <lineage>
        <taxon>Eukaryota</taxon>
        <taxon>Fungi</taxon>
        <taxon>Dikarya</taxon>
        <taxon>Basidiomycota</taxon>
        <taxon>Agaricomycotina</taxon>
        <taxon>Agaricomycetes</taxon>
        <taxon>Agaricomycetidae</taxon>
        <taxon>Agaricales</taxon>
        <taxon>Marasmiineae</taxon>
        <taxon>Mycenaceae</taxon>
        <taxon>Roridomyces</taxon>
    </lineage>
</organism>
<feature type="compositionally biased region" description="Polar residues" evidence="1">
    <location>
        <begin position="1"/>
        <end position="26"/>
    </location>
</feature>
<comment type="caution">
    <text evidence="2">The sequence shown here is derived from an EMBL/GenBank/DDBJ whole genome shotgun (WGS) entry which is preliminary data.</text>
</comment>
<accession>A0AAD7FL79</accession>
<sequence length="531" mass="58890">MNYPTNSMEALQALNGLNGQSSSTNHYPADRFPNSQSATRQHANMPLAPPQNWAQQTHFPQQAQFAQSWSNQAPPQPFQNGMSAVPFLPQQVLHDALALSSPVEPADEPVLVKAILARKGQTYKEALNGLHGTSGHSASLWKDYYLDHKDRIDAAVLARSKQRAPLPLPAKTAKKPALAAYKDSSPQSSSVAKSSSPAPPPKPKPPRRPSQQPARSSHEPPAPSSSGRRRTINSITSHIPEYNPRLPPPNTELKIPEPPSRSPSPPTEIIPHNRGGNKFTAADKEYFIKFISWRLQGDPTLVRHELVELLAEKAPHHNVNSWASYWSTHHDLPDKILAAMRRDEEESEGDEEKEEKPKPKPKKPAPNYAELSSDSELTEAENDEEDEDDENDEDLEIPDADESQMGKSGGSFTQGDLGVVAKHVASFSNWRDASFQDKWTDFARRHPQRAPKSWNEYYRRNQRTFDRLARKIRRLAAESAGGSSQSATTPAKPTWSAPDHSGPPRAKRKFVEEESEDSTGKRAKAGDGPLL</sequence>